<protein>
    <submittedName>
        <fullName evidence="1">Uncharacterized protein</fullName>
    </submittedName>
</protein>
<organism evidence="1 2">
    <name type="scientific">Aspergillus puulaauensis</name>
    <dbReference type="NCBI Taxonomy" id="1220207"/>
    <lineage>
        <taxon>Eukaryota</taxon>
        <taxon>Fungi</taxon>
        <taxon>Dikarya</taxon>
        <taxon>Ascomycota</taxon>
        <taxon>Pezizomycotina</taxon>
        <taxon>Eurotiomycetes</taxon>
        <taxon>Eurotiomycetidae</taxon>
        <taxon>Eurotiales</taxon>
        <taxon>Aspergillaceae</taxon>
        <taxon>Aspergillus</taxon>
    </lineage>
</organism>
<gene>
    <name evidence="1" type="ORF">APUU_40798S</name>
</gene>
<accession>A0A7R8ALV3</accession>
<dbReference type="RefSeq" id="XP_041556548.1">
    <property type="nucleotide sequence ID" value="XM_041703910.1"/>
</dbReference>
<dbReference type="AlphaFoldDB" id="A0A7R8ALV3"/>
<evidence type="ECO:0000313" key="1">
    <source>
        <dbReference type="EMBL" id="BCS24354.1"/>
    </source>
</evidence>
<reference evidence="1" key="1">
    <citation type="submission" date="2021-01" db="EMBL/GenBank/DDBJ databases">
        <authorList>
            <consortium name="Aspergillus puulaauensis MK2 genome sequencing consortium"/>
            <person name="Kazuki M."/>
            <person name="Futagami T."/>
        </authorList>
    </citation>
    <scope>NUCLEOTIDE SEQUENCE</scope>
    <source>
        <strain evidence="1">MK2</strain>
    </source>
</reference>
<dbReference type="GeneID" id="64974359"/>
<dbReference type="KEGG" id="apuu:APUU_40798S"/>
<dbReference type="EMBL" id="AP024446">
    <property type="protein sequence ID" value="BCS24354.1"/>
    <property type="molecule type" value="Genomic_DNA"/>
</dbReference>
<keyword evidence="2" id="KW-1185">Reference proteome</keyword>
<dbReference type="OrthoDB" id="1911848at2759"/>
<sequence>MQHDIYSLGVCLLKIGFCVGDSWLATSLARSSVSSFWVSLVSGEGHASTLLAGFDCDDPSAFAGDSSLKDHSMALAKEQLPIRMGKMDTQVVVNWLSCMDEMSEEFSNKSEFEDADDILIGVKYVEKVIAVVHTVKV</sequence>
<reference evidence="1" key="2">
    <citation type="submission" date="2021-02" db="EMBL/GenBank/DDBJ databases">
        <title>Aspergillus puulaauensis MK2 genome sequence.</title>
        <authorList>
            <person name="Futagami T."/>
            <person name="Mori K."/>
            <person name="Kadooka C."/>
            <person name="Tanaka T."/>
        </authorList>
    </citation>
    <scope>NUCLEOTIDE SEQUENCE</scope>
    <source>
        <strain evidence="1">MK2</strain>
    </source>
</reference>
<evidence type="ECO:0000313" key="2">
    <source>
        <dbReference type="Proteomes" id="UP000654913"/>
    </source>
</evidence>
<dbReference type="Proteomes" id="UP000654913">
    <property type="component" value="Chromosome 4"/>
</dbReference>
<name>A0A7R8ALV3_9EURO</name>
<proteinExistence type="predicted"/>